<gene>
    <name evidence="3" type="ORF">HMPREF0673_00251</name>
</gene>
<comment type="caution">
    <text evidence="3">The sequence shown here is derived from an EMBL/GenBank/DDBJ whole genome shotgun (WGS) entry which is preliminary data.</text>
</comment>
<proteinExistence type="predicted"/>
<feature type="non-terminal residue" evidence="3">
    <location>
        <position position="199"/>
    </location>
</feature>
<dbReference type="RefSeq" id="WP_007897011.1">
    <property type="nucleotide sequence ID" value="NZ_JH379358.1"/>
</dbReference>
<dbReference type="AlphaFoldDB" id="G6AUG6"/>
<evidence type="ECO:0000256" key="1">
    <source>
        <dbReference type="SAM" id="Phobius"/>
    </source>
</evidence>
<evidence type="ECO:0000313" key="3">
    <source>
        <dbReference type="EMBL" id="EHJ41945.1"/>
    </source>
</evidence>
<dbReference type="GeneID" id="78336136"/>
<keyword evidence="1" id="KW-1133">Transmembrane helix</keyword>
<feature type="domain" description="PKD" evidence="2">
    <location>
        <begin position="71"/>
        <end position="101"/>
    </location>
</feature>
<dbReference type="PROSITE" id="PS50093">
    <property type="entry name" value="PKD"/>
    <property type="match status" value="2"/>
</dbReference>
<dbReference type="Gene3D" id="2.60.40.10">
    <property type="entry name" value="Immunoglobulins"/>
    <property type="match status" value="1"/>
</dbReference>
<name>G6AUG6_9BACT</name>
<evidence type="ECO:0000259" key="2">
    <source>
        <dbReference type="PROSITE" id="PS50093"/>
    </source>
</evidence>
<evidence type="ECO:0000313" key="4">
    <source>
        <dbReference type="Proteomes" id="UP000004407"/>
    </source>
</evidence>
<dbReference type="InterPro" id="IPR000601">
    <property type="entry name" value="PKD_dom"/>
</dbReference>
<feature type="domain" description="PKD" evidence="2">
    <location>
        <begin position="151"/>
        <end position="183"/>
    </location>
</feature>
<dbReference type="HOGENOM" id="CLU_1380731_0_0_10"/>
<reference evidence="3 4" key="1">
    <citation type="submission" date="2011-08" db="EMBL/GenBank/DDBJ databases">
        <authorList>
            <person name="Weinstock G."/>
            <person name="Sodergren E."/>
            <person name="Clifton S."/>
            <person name="Fulton L."/>
            <person name="Fulton B."/>
            <person name="Courtney L."/>
            <person name="Fronick C."/>
            <person name="Harrison M."/>
            <person name="Strong C."/>
            <person name="Farmer C."/>
            <person name="Delahaunty K."/>
            <person name="Markovic C."/>
            <person name="Hall O."/>
            <person name="Minx P."/>
            <person name="Tomlinson C."/>
            <person name="Mitreva M."/>
            <person name="Hou S."/>
            <person name="Chen J."/>
            <person name="Wollam A."/>
            <person name="Pepin K.H."/>
            <person name="Johnson M."/>
            <person name="Bhonagiri V."/>
            <person name="Zhang X."/>
            <person name="Suruliraj S."/>
            <person name="Warren W."/>
            <person name="Chinwalla A."/>
            <person name="Mardis E.R."/>
            <person name="Wilson R.K."/>
        </authorList>
    </citation>
    <scope>NUCLEOTIDE SEQUENCE [LARGE SCALE GENOMIC DNA]</scope>
    <source>
        <strain evidence="3 4">DSM 18206</strain>
    </source>
</reference>
<dbReference type="InterPro" id="IPR035986">
    <property type="entry name" value="PKD_dom_sf"/>
</dbReference>
<keyword evidence="1" id="KW-0812">Transmembrane</keyword>
<dbReference type="eggNOG" id="COG3291">
    <property type="taxonomic scope" value="Bacteria"/>
</dbReference>
<accession>G6AUG6</accession>
<dbReference type="Pfam" id="PF00801">
    <property type="entry name" value="PKD"/>
    <property type="match status" value="1"/>
</dbReference>
<dbReference type="EMBL" id="AFZZ01000034">
    <property type="protein sequence ID" value="EHJ41945.1"/>
    <property type="molecule type" value="Genomic_DNA"/>
</dbReference>
<dbReference type="CDD" id="cd00146">
    <property type="entry name" value="PKD"/>
    <property type="match status" value="2"/>
</dbReference>
<protein>
    <recommendedName>
        <fullName evidence="2">PKD domain-containing protein</fullName>
    </recommendedName>
</protein>
<dbReference type="Proteomes" id="UP000004407">
    <property type="component" value="Unassembled WGS sequence"/>
</dbReference>
<organism evidence="3 4">
    <name type="scientific">Leyella stercorea DSM 18206</name>
    <dbReference type="NCBI Taxonomy" id="1002367"/>
    <lineage>
        <taxon>Bacteria</taxon>
        <taxon>Pseudomonadati</taxon>
        <taxon>Bacteroidota</taxon>
        <taxon>Bacteroidia</taxon>
        <taxon>Bacteroidales</taxon>
        <taxon>Prevotellaceae</taxon>
        <taxon>Leyella</taxon>
    </lineage>
</organism>
<feature type="transmembrane region" description="Helical" evidence="1">
    <location>
        <begin position="6"/>
        <end position="26"/>
    </location>
</feature>
<dbReference type="SUPFAM" id="SSF49299">
    <property type="entry name" value="PKD domain"/>
    <property type="match status" value="2"/>
</dbReference>
<dbReference type="InterPro" id="IPR013783">
    <property type="entry name" value="Ig-like_fold"/>
</dbReference>
<keyword evidence="1" id="KW-0472">Membrane</keyword>
<sequence>MDNKKTITIIILGLVAMVGILLFLFLPSKSHLANIDFYVYDTNDNFHYEVNERLELLVNDTAAIKGKRLIWEMGNGDTLMRNTDVSYTYRKAGKYLITLKIDGKHSVNKYIKVISGLEHEAIDSIPRINGVSEGYQGEELVFSAEGYGMDTWLWEFGESGTVDAYEQQVVYSYDIPGEYTISLQTNTTKYPVKHRITIL</sequence>